<dbReference type="InterPro" id="IPR027556">
    <property type="entry name" value="Heavy_Cys_CGP"/>
</dbReference>
<reference evidence="2" key="1">
    <citation type="submission" date="1999-07" db="EMBL/GenBank/DDBJ databases">
        <authorList>
            <person name="Genoscope"/>
        </authorList>
    </citation>
    <scope>NUCLEOTIDE SEQUENCE</scope>
    <source>
        <strain evidence="2">Orsay</strain>
    </source>
</reference>
<dbReference type="OrthoDB" id="31553at2157"/>
<protein>
    <submittedName>
        <fullName evidence="2">Uncharacterized protein</fullName>
    </submittedName>
</protein>
<evidence type="ECO:0000313" key="5">
    <source>
        <dbReference type="Proteomes" id="UP000009139"/>
    </source>
</evidence>
<dbReference type="InterPro" id="IPR027553">
    <property type="entry name" value="Heavy_Cys"/>
</dbReference>
<dbReference type="KEGG" id="pab:PAB0876"/>
<evidence type="ECO:0000313" key="3">
    <source>
        <dbReference type="EMBL" id="CCE70773.1"/>
    </source>
</evidence>
<dbReference type="STRING" id="272844.PAB0876"/>
<gene>
    <name evidence="2" type="ordered locus">PAB0876</name>
</gene>
<reference evidence="2 4" key="4">
    <citation type="journal article" date="2003" name="Mol. Microbiol.">
        <title>An integrated analysis of the genome of the hyperthermophilic archaeon Pyrococcus abyssi.</title>
        <authorList>
            <person name="Cohen G."/>
            <person name="Barbe V."/>
            <person name="Flament D."/>
            <person name="Galperin M."/>
            <person name="Heilig R."/>
            <person name="Ripp R."/>
            <person name="Lecompte O."/>
            <person name="Prieur D."/>
            <person name="Poch O."/>
            <person name="Quellerou J."/>
            <person name="Thierry J.C."/>
            <person name="Van der Oost J."/>
            <person name="Weissenbach J."/>
            <person name="Zivanovic Y."/>
            <person name="Forterre P."/>
        </authorList>
    </citation>
    <scope>NUCLEOTIDE SEQUENCE [LARGE SCALE GENOMIC DNA]</scope>
    <source>
        <strain evidence="4">GE5 / Orsay</strain>
        <strain evidence="2">Orsay</strain>
    </source>
</reference>
<evidence type="ECO:0000256" key="1">
    <source>
        <dbReference type="SAM" id="MobiDB-lite"/>
    </source>
</evidence>
<organism evidence="2 4">
    <name type="scientific">Pyrococcus abyssi (strain GE5 / Orsay)</name>
    <dbReference type="NCBI Taxonomy" id="272844"/>
    <lineage>
        <taxon>Archaea</taxon>
        <taxon>Methanobacteriati</taxon>
        <taxon>Methanobacteriota</taxon>
        <taxon>Thermococci</taxon>
        <taxon>Thermococcales</taxon>
        <taxon>Thermococcaceae</taxon>
        <taxon>Pyrococcus</taxon>
    </lineage>
</organism>
<evidence type="ECO:0000313" key="2">
    <source>
        <dbReference type="EMBL" id="CAB50236.1"/>
    </source>
</evidence>
<evidence type="ECO:0000313" key="4">
    <source>
        <dbReference type="Proteomes" id="UP000000810"/>
    </source>
</evidence>
<keyword evidence="4" id="KW-1185">Reference proteome</keyword>
<dbReference type="Proteomes" id="UP000009139">
    <property type="component" value="Chromosome"/>
</dbReference>
<sequence>MKKLGFTLLLLIIGLPIAKACFFPQDLYAVEVEIEGTYNLEPLLSAKNVLLEDGKIVYRSHYDPRLIVMVWKDTTLHVRVQIPTSFGKRTIYTETFEGIIPIDDVFERAKERGWKVSGNSIKKENIAIFITPKVGNECKADSDCKAQGCSGEACTPKNETVFSICIYREWYKCLNLTSCGCYHGTCSWKPTEDFIRCLKKYNATLEDIIRARAIVTIEVYDELGDEIIKEINDTLGCNIPTNFKKSESQGIIPDINPEDLNANLAIETELKWLRKIGVIDISEEDIKEISRIAKWGYAGHNSRIGFYDGEWKPYFNYSNAELVRCVGSGFKDYKEELPMETPEVGKTCGPAILALLSLLALGGRKYEDSNDVLGGDSATSDKGKGGKNP</sequence>
<dbReference type="HOGENOM" id="CLU_679022_0_0_2"/>
<dbReference type="AlphaFoldDB" id="Q9UZ26"/>
<dbReference type="NCBIfam" id="TIGR04289">
    <property type="entry name" value="heavy_Cys"/>
    <property type="match status" value="1"/>
</dbReference>
<dbReference type="RefSeq" id="WP_010868446.1">
    <property type="nucleotide sequence ID" value="NC_000868.1"/>
</dbReference>
<proteinExistence type="predicted"/>
<dbReference type="Proteomes" id="UP000000810">
    <property type="component" value="Chromosome"/>
</dbReference>
<reference evidence="2" key="2">
    <citation type="journal article" date="2000" name="J. Mol. Biol.">
        <title>Archaeal homologs of eukaryotic methylation guide small nucleolar RNAs: lessons from the Pyrococcus genomes.</title>
        <authorList>
            <person name="Gaspin C."/>
            <person name="Cavaille J."/>
            <person name="Erauso G."/>
        </authorList>
    </citation>
    <scope>NUCLEOTIDE SEQUENCE</scope>
    <source>
        <strain evidence="2">Orsay</strain>
    </source>
</reference>
<dbReference type="PATRIC" id="fig|272844.11.peg.1416"/>
<feature type="compositionally biased region" description="Basic and acidic residues" evidence="1">
    <location>
        <begin position="379"/>
        <end position="389"/>
    </location>
</feature>
<reference evidence="3 5" key="5">
    <citation type="journal article" date="2012" name="Curr. Microbiol.">
        <title>Re-annotation of two hyperthermophilic archaea Pyrococcus abyssi GE5 and Pyrococcus furiosus DSM 3638.</title>
        <authorList>
            <person name="Gao J."/>
            <person name="Wang J."/>
        </authorList>
    </citation>
    <scope>GENOME REANNOTATION</scope>
    <source>
        <strain evidence="3">GE5</strain>
        <strain evidence="5">GE5 / Orsay</strain>
    </source>
</reference>
<dbReference type="PIR" id="G75042">
    <property type="entry name" value="G75042"/>
</dbReference>
<dbReference type="eggNOG" id="arCOG05839">
    <property type="taxonomic scope" value="Archaea"/>
</dbReference>
<accession>Q9UZ26</accession>
<dbReference type="NCBIfam" id="TIGR04292">
    <property type="entry name" value="heavy_Cys_CGP"/>
    <property type="match status" value="1"/>
</dbReference>
<dbReference type="EMBL" id="AJ248287">
    <property type="protein sequence ID" value="CAB50236.1"/>
    <property type="molecule type" value="Genomic_DNA"/>
</dbReference>
<feature type="region of interest" description="Disordered" evidence="1">
    <location>
        <begin position="367"/>
        <end position="389"/>
    </location>
</feature>
<dbReference type="EMBL" id="HE613800">
    <property type="protein sequence ID" value="CCE70773.1"/>
    <property type="molecule type" value="Genomic_DNA"/>
</dbReference>
<name>Q9UZ26_PYRAB</name>
<reference evidence="2" key="3">
    <citation type="journal article" date="2001" name="Genome Res.">
        <title>Genome evolution at the genus level: comparison of three complete genomes of hyperthermophilic archaea.</title>
        <authorList>
            <person name="Lecompte O."/>
            <person name="Ripp R."/>
            <person name="Puzos-Barbe V."/>
            <person name="Duprat S."/>
            <person name="Heilig R."/>
            <person name="Dietrich J."/>
            <person name="Thierry J.C."/>
            <person name="Poch O."/>
        </authorList>
    </citation>
    <scope>NUCLEOTIDE SEQUENCE</scope>
    <source>
        <strain evidence="2">Orsay</strain>
    </source>
</reference>